<proteinExistence type="predicted"/>
<organism evidence="1 2">
    <name type="scientific">Caerostris darwini</name>
    <dbReference type="NCBI Taxonomy" id="1538125"/>
    <lineage>
        <taxon>Eukaryota</taxon>
        <taxon>Metazoa</taxon>
        <taxon>Ecdysozoa</taxon>
        <taxon>Arthropoda</taxon>
        <taxon>Chelicerata</taxon>
        <taxon>Arachnida</taxon>
        <taxon>Araneae</taxon>
        <taxon>Araneomorphae</taxon>
        <taxon>Entelegynae</taxon>
        <taxon>Araneoidea</taxon>
        <taxon>Araneidae</taxon>
        <taxon>Caerostris</taxon>
    </lineage>
</organism>
<comment type="caution">
    <text evidence="1">The sequence shown here is derived from an EMBL/GenBank/DDBJ whole genome shotgun (WGS) entry which is preliminary data.</text>
</comment>
<dbReference type="AlphaFoldDB" id="A0AAV4UG21"/>
<reference evidence="1 2" key="1">
    <citation type="submission" date="2021-06" db="EMBL/GenBank/DDBJ databases">
        <title>Caerostris darwini draft genome.</title>
        <authorList>
            <person name="Kono N."/>
            <person name="Arakawa K."/>
        </authorList>
    </citation>
    <scope>NUCLEOTIDE SEQUENCE [LARGE SCALE GENOMIC DNA]</scope>
</reference>
<evidence type="ECO:0000313" key="1">
    <source>
        <dbReference type="EMBL" id="GIY56723.1"/>
    </source>
</evidence>
<sequence>MVSHHIHYAYLIRDSNQVNKPGGIQQKLETVYTPINEYESFINAPRPAQITDVIASDEEKWVFNPSSFESRRNCFTDCELNERKSPKVTKRLKGDFGPNDLSPPVFRLLQQVCASSTGHAGEVRLKGPSVHPMEWKSFAINLVRNTSFCTSEIKR</sequence>
<dbReference type="Proteomes" id="UP001054837">
    <property type="component" value="Unassembled WGS sequence"/>
</dbReference>
<keyword evidence="2" id="KW-1185">Reference proteome</keyword>
<dbReference type="EMBL" id="BPLQ01011219">
    <property type="protein sequence ID" value="GIY56723.1"/>
    <property type="molecule type" value="Genomic_DNA"/>
</dbReference>
<protein>
    <submittedName>
        <fullName evidence="1">Uncharacterized protein</fullName>
    </submittedName>
</protein>
<name>A0AAV4UG21_9ARAC</name>
<accession>A0AAV4UG21</accession>
<evidence type="ECO:0000313" key="2">
    <source>
        <dbReference type="Proteomes" id="UP001054837"/>
    </source>
</evidence>
<gene>
    <name evidence="1" type="ORF">CDAR_184391</name>
</gene>